<evidence type="ECO:0000313" key="3">
    <source>
        <dbReference type="Proteomes" id="UP000799779"/>
    </source>
</evidence>
<dbReference type="EMBL" id="ML977679">
    <property type="protein sequence ID" value="KAF1993908.1"/>
    <property type="molecule type" value="Genomic_DNA"/>
</dbReference>
<dbReference type="AlphaFoldDB" id="A0A6A5VYX4"/>
<accession>A0A6A5VYX4</accession>
<gene>
    <name evidence="2" type="ORF">P154DRAFT_625084</name>
</gene>
<feature type="compositionally biased region" description="Polar residues" evidence="1">
    <location>
        <begin position="62"/>
        <end position="82"/>
    </location>
</feature>
<reference evidence="2" key="1">
    <citation type="journal article" date="2020" name="Stud. Mycol.">
        <title>101 Dothideomycetes genomes: a test case for predicting lifestyles and emergence of pathogens.</title>
        <authorList>
            <person name="Haridas S."/>
            <person name="Albert R."/>
            <person name="Binder M."/>
            <person name="Bloem J."/>
            <person name="Labutti K."/>
            <person name="Salamov A."/>
            <person name="Andreopoulos B."/>
            <person name="Baker S."/>
            <person name="Barry K."/>
            <person name="Bills G."/>
            <person name="Bluhm B."/>
            <person name="Cannon C."/>
            <person name="Castanera R."/>
            <person name="Culley D."/>
            <person name="Daum C."/>
            <person name="Ezra D."/>
            <person name="Gonzalez J."/>
            <person name="Henrissat B."/>
            <person name="Kuo A."/>
            <person name="Liang C."/>
            <person name="Lipzen A."/>
            <person name="Lutzoni F."/>
            <person name="Magnuson J."/>
            <person name="Mondo S."/>
            <person name="Nolan M."/>
            <person name="Ohm R."/>
            <person name="Pangilinan J."/>
            <person name="Park H.-J."/>
            <person name="Ramirez L."/>
            <person name="Alfaro M."/>
            <person name="Sun H."/>
            <person name="Tritt A."/>
            <person name="Yoshinaga Y."/>
            <person name="Zwiers L.-H."/>
            <person name="Turgeon B."/>
            <person name="Goodwin S."/>
            <person name="Spatafora J."/>
            <person name="Crous P."/>
            <person name="Grigoriev I."/>
        </authorList>
    </citation>
    <scope>NUCLEOTIDE SEQUENCE</scope>
    <source>
        <strain evidence="2">CBS 123094</strain>
    </source>
</reference>
<dbReference type="Proteomes" id="UP000799779">
    <property type="component" value="Unassembled WGS sequence"/>
</dbReference>
<feature type="region of interest" description="Disordered" evidence="1">
    <location>
        <begin position="39"/>
        <end position="120"/>
    </location>
</feature>
<evidence type="ECO:0000256" key="1">
    <source>
        <dbReference type="SAM" id="MobiDB-lite"/>
    </source>
</evidence>
<sequence length="120" mass="13240">MTILYMRMHQRRSIENTSAQQTKPCNVDAPSITASRLQMSSRGDHAPMGAHNLTRAVGEHVYTSTQPNPTSHPKSESRSGTGETRGRHRHTAHDERSGPPSDVARGIRYDKPLRAGGRLS</sequence>
<keyword evidence="3" id="KW-1185">Reference proteome</keyword>
<proteinExistence type="predicted"/>
<organism evidence="2 3">
    <name type="scientific">Amniculicola lignicola CBS 123094</name>
    <dbReference type="NCBI Taxonomy" id="1392246"/>
    <lineage>
        <taxon>Eukaryota</taxon>
        <taxon>Fungi</taxon>
        <taxon>Dikarya</taxon>
        <taxon>Ascomycota</taxon>
        <taxon>Pezizomycotina</taxon>
        <taxon>Dothideomycetes</taxon>
        <taxon>Pleosporomycetidae</taxon>
        <taxon>Pleosporales</taxon>
        <taxon>Amniculicolaceae</taxon>
        <taxon>Amniculicola</taxon>
    </lineage>
</organism>
<protein>
    <submittedName>
        <fullName evidence="2">Uncharacterized protein</fullName>
    </submittedName>
</protein>
<name>A0A6A5VYX4_9PLEO</name>
<evidence type="ECO:0000313" key="2">
    <source>
        <dbReference type="EMBL" id="KAF1993908.1"/>
    </source>
</evidence>